<reference evidence="1 2" key="1">
    <citation type="submission" date="2011-04" db="EMBL/GenBank/DDBJ databases">
        <authorList>
            <person name="Weinstock G."/>
            <person name="Sodergren E."/>
            <person name="Clifton S."/>
            <person name="Fulton L."/>
            <person name="Fulton B."/>
            <person name="Courtney L."/>
            <person name="Fronick C."/>
            <person name="Harrison M."/>
            <person name="Strong C."/>
            <person name="Farmer C."/>
            <person name="Delahaunty K."/>
            <person name="Markovic C."/>
            <person name="Hall O."/>
            <person name="Minx P."/>
            <person name="Tomlinson C."/>
            <person name="Mitreva M."/>
            <person name="Hou S."/>
            <person name="Chen J."/>
            <person name="Wollam A."/>
            <person name="Pepin K.H."/>
            <person name="Johnson M."/>
            <person name="Bhonagiri V."/>
            <person name="Zhang X."/>
            <person name="Suruliraj S."/>
            <person name="Warren W."/>
            <person name="Chinwalla A."/>
            <person name="Mardis E.R."/>
            <person name="Wilson R.K."/>
        </authorList>
    </citation>
    <scope>NUCLEOTIDE SEQUENCE [LARGE SCALE GENOMIC DNA]</scope>
    <source>
        <strain evidence="1 2">6014059</strain>
    </source>
</reference>
<evidence type="ECO:0000313" key="1">
    <source>
        <dbReference type="EMBL" id="EGJ68517.1"/>
    </source>
</evidence>
<protein>
    <submittedName>
        <fullName evidence="1">Uncharacterized protein</fullName>
    </submittedName>
</protein>
<name>A0A828SUL5_ACIBA</name>
<dbReference type="AlphaFoldDB" id="A0A828SUL5"/>
<dbReference type="Proteomes" id="UP000003204">
    <property type="component" value="Unassembled WGS sequence"/>
</dbReference>
<proteinExistence type="predicted"/>
<gene>
    <name evidence="1" type="ORF">HMPREF0022_01727</name>
</gene>
<dbReference type="EMBL" id="ACYS02000051">
    <property type="protein sequence ID" value="EGJ68517.1"/>
    <property type="molecule type" value="Genomic_DNA"/>
</dbReference>
<accession>A0A828SUL5</accession>
<sequence length="98" mass="11389">MGSVITMNNQNAKNTPKTYDAGDLWDIQSLAEFDMNWMEVAISDIKNRLKEIKAELGGKDVLGFYALENVIDMYQYIAEKRHSYHAEQAEKYKKEWHG</sequence>
<organism evidence="1 2">
    <name type="scientific">Acinetobacter baumannii 6014059</name>
    <dbReference type="NCBI Taxonomy" id="525242"/>
    <lineage>
        <taxon>Bacteria</taxon>
        <taxon>Pseudomonadati</taxon>
        <taxon>Pseudomonadota</taxon>
        <taxon>Gammaproteobacteria</taxon>
        <taxon>Moraxellales</taxon>
        <taxon>Moraxellaceae</taxon>
        <taxon>Acinetobacter</taxon>
        <taxon>Acinetobacter calcoaceticus/baumannii complex</taxon>
    </lineage>
</organism>
<comment type="caution">
    <text evidence="1">The sequence shown here is derived from an EMBL/GenBank/DDBJ whole genome shotgun (WGS) entry which is preliminary data.</text>
</comment>
<evidence type="ECO:0000313" key="2">
    <source>
        <dbReference type="Proteomes" id="UP000003204"/>
    </source>
</evidence>